<organism evidence="1 2">
    <name type="scientific">Trichoderma longibrachiatum ATCC 18648</name>
    <dbReference type="NCBI Taxonomy" id="983965"/>
    <lineage>
        <taxon>Eukaryota</taxon>
        <taxon>Fungi</taxon>
        <taxon>Dikarya</taxon>
        <taxon>Ascomycota</taxon>
        <taxon>Pezizomycotina</taxon>
        <taxon>Sordariomycetes</taxon>
        <taxon>Hypocreomycetidae</taxon>
        <taxon>Hypocreales</taxon>
        <taxon>Hypocreaceae</taxon>
        <taxon>Trichoderma</taxon>
    </lineage>
</organism>
<evidence type="ECO:0000313" key="1">
    <source>
        <dbReference type="EMBL" id="PTB77308.1"/>
    </source>
</evidence>
<dbReference type="AlphaFoldDB" id="A0A2T4C711"/>
<reference evidence="1 2" key="1">
    <citation type="submission" date="2016-07" db="EMBL/GenBank/DDBJ databases">
        <title>Multiple horizontal gene transfer events from other fungi enriched the ability of initially mycotrophic Trichoderma (Ascomycota) to feed on dead plant biomass.</title>
        <authorList>
            <consortium name="DOE Joint Genome Institute"/>
            <person name="Aerts A."/>
            <person name="Atanasova L."/>
            <person name="Chenthamara K."/>
            <person name="Zhang J."/>
            <person name="Grujic M."/>
            <person name="Henrissat B."/>
            <person name="Kuo A."/>
            <person name="Salamov A."/>
            <person name="Lipzen A."/>
            <person name="Labutti K."/>
            <person name="Barry K."/>
            <person name="Miao Y."/>
            <person name="Rahimi M.J."/>
            <person name="Shen Q."/>
            <person name="Grigoriev I.V."/>
            <person name="Kubicek C.P."/>
            <person name="Druzhinina I.S."/>
        </authorList>
    </citation>
    <scope>NUCLEOTIDE SEQUENCE [LARGE SCALE GENOMIC DNA]</scope>
    <source>
        <strain evidence="1 2">ATCC 18648</strain>
    </source>
</reference>
<sequence>MDRWSSIESHPIRRNVFLFHAFCLFSQASPAAVVARVKGPLTDGGFSLYMA</sequence>
<gene>
    <name evidence="1" type="ORF">M440DRAFT_277493</name>
</gene>
<dbReference type="Proteomes" id="UP000240760">
    <property type="component" value="Unassembled WGS sequence"/>
</dbReference>
<keyword evidence="2" id="KW-1185">Reference proteome</keyword>
<accession>A0A2T4C711</accession>
<name>A0A2T4C711_TRILO</name>
<protein>
    <submittedName>
        <fullName evidence="1">Uncharacterized protein</fullName>
    </submittedName>
</protein>
<proteinExistence type="predicted"/>
<dbReference type="EMBL" id="KZ679130">
    <property type="protein sequence ID" value="PTB77308.1"/>
    <property type="molecule type" value="Genomic_DNA"/>
</dbReference>
<evidence type="ECO:0000313" key="2">
    <source>
        <dbReference type="Proteomes" id="UP000240760"/>
    </source>
</evidence>